<evidence type="ECO:0000256" key="3">
    <source>
        <dbReference type="ARBA" id="ARBA00033164"/>
    </source>
</evidence>
<dbReference type="InterPro" id="IPR020103">
    <property type="entry name" value="PsdUridine_synth_cat_dom_sf"/>
</dbReference>
<proteinExistence type="predicted"/>
<evidence type="ECO:0000256" key="2">
    <source>
        <dbReference type="ARBA" id="ARBA00031870"/>
    </source>
</evidence>
<dbReference type="GO" id="GO:0009982">
    <property type="term" value="F:pseudouridine synthase activity"/>
    <property type="evidence" value="ECO:0007669"/>
    <property type="project" value="InterPro"/>
</dbReference>
<dbReference type="InterPro" id="IPR050188">
    <property type="entry name" value="RluA_PseudoU_synthase"/>
</dbReference>
<evidence type="ECO:0000313" key="6">
    <source>
        <dbReference type="Proteomes" id="UP000016943"/>
    </source>
</evidence>
<dbReference type="Gene3D" id="3.30.2350.10">
    <property type="entry name" value="Pseudouridine synthase"/>
    <property type="match status" value="1"/>
</dbReference>
<dbReference type="InterPro" id="IPR006145">
    <property type="entry name" value="PsdUridine_synth_RsuA/RluA"/>
</dbReference>
<name>U3GZH6_9CORY</name>
<dbReference type="GO" id="GO:0003723">
    <property type="term" value="F:RNA binding"/>
    <property type="evidence" value="ECO:0007669"/>
    <property type="project" value="InterPro"/>
</dbReference>
<sequence>MKVTEPGWTAQAFIQHLIDTQRWQAPNDDVAQRFRAGEVRDDHGREVTPNEELPVGKDIWFYRTPAPETPVPYIIDHIYEDNNILVVNKPPFLATFPRAAHITETVLVRLRRQTGNNELSPAHRLDRLTSGVLLLTKRREVRGAYQMMFADRTPRKIYHAIAPHKPELNITPGTTWRSRLEKTHGELQTRVIPNGEPNAITEIQHIQPLPTTPNQQPLARYTLKPHTGKTHQLRVHMWQAGIPIIGDPVYPTLHPYTDSFDTPLALLAKELYFQDPLTGQSRHFTSPIDVERLIRT</sequence>
<accession>U3GZH6</accession>
<dbReference type="RefSeq" id="WP_021012377.1">
    <property type="nucleotide sequence ID" value="NC_022198.1"/>
</dbReference>
<organism evidence="5 6">
    <name type="scientific">Corynebacterium argentoratense DSM 44202</name>
    <dbReference type="NCBI Taxonomy" id="1348662"/>
    <lineage>
        <taxon>Bacteria</taxon>
        <taxon>Bacillati</taxon>
        <taxon>Actinomycetota</taxon>
        <taxon>Actinomycetes</taxon>
        <taxon>Mycobacteriales</taxon>
        <taxon>Corynebacteriaceae</taxon>
        <taxon>Corynebacterium</taxon>
    </lineage>
</organism>
<comment type="catalytic activity">
    <reaction evidence="1">
        <text>a uridine in RNA = a pseudouridine in RNA</text>
        <dbReference type="Rhea" id="RHEA:48348"/>
        <dbReference type="Rhea" id="RHEA-COMP:12068"/>
        <dbReference type="Rhea" id="RHEA-COMP:12069"/>
        <dbReference type="ChEBI" id="CHEBI:65314"/>
        <dbReference type="ChEBI" id="CHEBI:65315"/>
    </reaction>
</comment>
<dbReference type="eggNOG" id="COG0564">
    <property type="taxonomic scope" value="Bacteria"/>
</dbReference>
<dbReference type="Pfam" id="PF00849">
    <property type="entry name" value="PseudoU_synth_2"/>
    <property type="match status" value="1"/>
</dbReference>
<dbReference type="SUPFAM" id="SSF55120">
    <property type="entry name" value="Pseudouridine synthase"/>
    <property type="match status" value="1"/>
</dbReference>
<dbReference type="Proteomes" id="UP000016943">
    <property type="component" value="Chromosome"/>
</dbReference>
<dbReference type="GeneID" id="78250609"/>
<reference evidence="5 6" key="1">
    <citation type="journal article" date="2013" name="Genome Announc.">
        <title>Whole-Genome Sequence of the Clinical Strain Corynebacterium argentoratense DSM 44202, Isolated from a Human Throat Specimen.</title>
        <authorList>
            <person name="Bomholt C."/>
            <person name="Glaub A."/>
            <person name="Gravermann K."/>
            <person name="Albersmeier A."/>
            <person name="Brinkrolf K."/>
            <person name="Ruckert C."/>
            <person name="Tauch A."/>
        </authorList>
    </citation>
    <scope>NUCLEOTIDE SEQUENCE [LARGE SCALE GENOMIC DNA]</scope>
    <source>
        <strain evidence="5">DSM 44202</strain>
    </source>
</reference>
<dbReference type="GO" id="GO:0000455">
    <property type="term" value="P:enzyme-directed rRNA pseudouridine synthesis"/>
    <property type="evidence" value="ECO:0007669"/>
    <property type="project" value="TreeGrafter"/>
</dbReference>
<dbReference type="EMBL" id="CP006365">
    <property type="protein sequence ID" value="AGU15981.1"/>
    <property type="molecule type" value="Genomic_DNA"/>
</dbReference>
<dbReference type="STRING" id="1348662.CARG_09425"/>
<evidence type="ECO:0000256" key="1">
    <source>
        <dbReference type="ARBA" id="ARBA00000073"/>
    </source>
</evidence>
<keyword evidence="6" id="KW-1185">Reference proteome</keyword>
<dbReference type="GO" id="GO:0140098">
    <property type="term" value="F:catalytic activity, acting on RNA"/>
    <property type="evidence" value="ECO:0007669"/>
    <property type="project" value="UniProtKB-ARBA"/>
</dbReference>
<gene>
    <name evidence="5" type="ORF">CARG_09425</name>
</gene>
<dbReference type="PATRIC" id="fig|1348662.3.peg.1863"/>
<dbReference type="KEGG" id="caz:CARG_09425"/>
<dbReference type="AlphaFoldDB" id="U3GZH6"/>
<dbReference type="HOGENOM" id="CLU_016902_0_0_11"/>
<dbReference type="InterPro" id="IPR006224">
    <property type="entry name" value="PsdUridine_synth_RluA-like_CS"/>
</dbReference>
<evidence type="ECO:0000313" key="5">
    <source>
        <dbReference type="EMBL" id="AGU15981.1"/>
    </source>
</evidence>
<dbReference type="PANTHER" id="PTHR21600:SF84">
    <property type="entry name" value="PSEUDOURIDINE SYNTHASE RSUA_RLUA-LIKE DOMAIN-CONTAINING PROTEIN"/>
    <property type="match status" value="1"/>
</dbReference>
<protein>
    <recommendedName>
        <fullName evidence="2">RNA pseudouridylate synthase</fullName>
    </recommendedName>
    <alternativeName>
        <fullName evidence="3">RNA-uridine isomerase</fullName>
    </alternativeName>
</protein>
<feature type="domain" description="Pseudouridine synthase RsuA/RluA-like" evidence="4">
    <location>
        <begin position="83"/>
        <end position="237"/>
    </location>
</feature>
<dbReference type="PANTHER" id="PTHR21600">
    <property type="entry name" value="MITOCHONDRIAL RNA PSEUDOURIDINE SYNTHASE"/>
    <property type="match status" value="1"/>
</dbReference>
<evidence type="ECO:0000259" key="4">
    <source>
        <dbReference type="Pfam" id="PF00849"/>
    </source>
</evidence>
<dbReference type="PROSITE" id="PS01129">
    <property type="entry name" value="PSI_RLU"/>
    <property type="match status" value="1"/>
</dbReference>